<evidence type="ECO:0000313" key="2">
    <source>
        <dbReference type="EMBL" id="CAF4343519.1"/>
    </source>
</evidence>
<keyword evidence="1" id="KW-1133">Transmembrane helix</keyword>
<sequence length="57" mass="5967">KCPLPILLANNDAPTLNVGSGASNGIGVAGFELNAGYVLMILGWMFLPVYVKAFSKL</sequence>
<comment type="caution">
    <text evidence="2">The sequence shown here is derived from an EMBL/GenBank/DDBJ whole genome shotgun (WGS) entry which is preliminary data.</text>
</comment>
<feature type="non-terminal residue" evidence="2">
    <location>
        <position position="1"/>
    </location>
</feature>
<keyword evidence="1" id="KW-0812">Transmembrane</keyword>
<evidence type="ECO:0000313" key="3">
    <source>
        <dbReference type="Proteomes" id="UP000663823"/>
    </source>
</evidence>
<dbReference type="Proteomes" id="UP000663823">
    <property type="component" value="Unassembled WGS sequence"/>
</dbReference>
<dbReference type="EMBL" id="CAJOAX010061065">
    <property type="protein sequence ID" value="CAF4343519.1"/>
    <property type="molecule type" value="Genomic_DNA"/>
</dbReference>
<accession>A0A820KJU6</accession>
<feature type="transmembrane region" description="Helical" evidence="1">
    <location>
        <begin position="33"/>
        <end position="51"/>
    </location>
</feature>
<proteinExistence type="predicted"/>
<keyword evidence="1" id="KW-0472">Membrane</keyword>
<name>A0A820KJU6_9BILA</name>
<reference evidence="2" key="1">
    <citation type="submission" date="2021-02" db="EMBL/GenBank/DDBJ databases">
        <authorList>
            <person name="Nowell W R."/>
        </authorList>
    </citation>
    <scope>NUCLEOTIDE SEQUENCE</scope>
</reference>
<gene>
    <name evidence="2" type="ORF">OTI717_LOCUS43319</name>
</gene>
<organism evidence="2 3">
    <name type="scientific">Rotaria sordida</name>
    <dbReference type="NCBI Taxonomy" id="392033"/>
    <lineage>
        <taxon>Eukaryota</taxon>
        <taxon>Metazoa</taxon>
        <taxon>Spiralia</taxon>
        <taxon>Gnathifera</taxon>
        <taxon>Rotifera</taxon>
        <taxon>Eurotatoria</taxon>
        <taxon>Bdelloidea</taxon>
        <taxon>Philodinida</taxon>
        <taxon>Philodinidae</taxon>
        <taxon>Rotaria</taxon>
    </lineage>
</organism>
<evidence type="ECO:0000256" key="1">
    <source>
        <dbReference type="SAM" id="Phobius"/>
    </source>
</evidence>
<protein>
    <submittedName>
        <fullName evidence="2">Uncharacterized protein</fullName>
    </submittedName>
</protein>
<dbReference type="AlphaFoldDB" id="A0A820KJU6"/>